<feature type="modified residue" description="4-aspartylphosphate" evidence="1">
    <location>
        <position position="69"/>
    </location>
</feature>
<dbReference type="Proteomes" id="UP001497602">
    <property type="component" value="Unassembled WGS sequence"/>
</dbReference>
<dbReference type="Pfam" id="PF00072">
    <property type="entry name" value="Response_reg"/>
    <property type="match status" value="1"/>
</dbReference>
<dbReference type="RefSeq" id="WP_348706121.1">
    <property type="nucleotide sequence ID" value="NZ_CAXIYA010000037.1"/>
</dbReference>
<proteinExistence type="predicted"/>
<evidence type="ECO:0000259" key="2">
    <source>
        <dbReference type="PROSITE" id="PS50110"/>
    </source>
</evidence>
<gene>
    <name evidence="3" type="ORF">T190115A13A_40176</name>
</gene>
<dbReference type="PROSITE" id="PS50110">
    <property type="entry name" value="RESPONSE_REGULATORY"/>
    <property type="match status" value="1"/>
</dbReference>
<dbReference type="InterPro" id="IPR011006">
    <property type="entry name" value="CheY-like_superfamily"/>
</dbReference>
<dbReference type="GO" id="GO:0003677">
    <property type="term" value="F:DNA binding"/>
    <property type="evidence" value="ECO:0007669"/>
    <property type="project" value="UniProtKB-KW"/>
</dbReference>
<keyword evidence="3" id="KW-0238">DNA-binding</keyword>
<comment type="caution">
    <text evidence="3">The sequence shown here is derived from an EMBL/GenBank/DDBJ whole genome shotgun (WGS) entry which is preliminary data.</text>
</comment>
<dbReference type="SMART" id="SM00448">
    <property type="entry name" value="REC"/>
    <property type="match status" value="1"/>
</dbReference>
<evidence type="ECO:0000313" key="3">
    <source>
        <dbReference type="EMBL" id="CAL2107654.1"/>
    </source>
</evidence>
<sequence>MEENNKLTALIIDDHPLISEAYKSAFRYLEMQENTFFFDIHVKHNCDDAREIIHEFSEANKTIDIIFLDMRLPASEDGTILSGEDLGHKINDMLPDSKIIVSTTFNDNYRVHSIIRSIDPDGFLVKNDITPHELVTAIKEVLTAPPYYSKTVMKLVRNQMSSDYILDDIDRKILYELSIGNKMKKLPEVIPLSFAGIQKRKRQIAKIFGVDSNDDRELILVARDKGFL</sequence>
<keyword evidence="4" id="KW-1185">Reference proteome</keyword>
<dbReference type="InterPro" id="IPR001789">
    <property type="entry name" value="Sig_transdc_resp-reg_receiver"/>
</dbReference>
<evidence type="ECO:0000313" key="4">
    <source>
        <dbReference type="Proteomes" id="UP001497602"/>
    </source>
</evidence>
<dbReference type="SUPFAM" id="SSF52172">
    <property type="entry name" value="CheY-like"/>
    <property type="match status" value="1"/>
</dbReference>
<feature type="domain" description="Response regulatory" evidence="2">
    <location>
        <begin position="8"/>
        <end position="141"/>
    </location>
</feature>
<dbReference type="Gene3D" id="3.40.50.2300">
    <property type="match status" value="1"/>
</dbReference>
<accession>A0ABM9PPI3</accession>
<reference evidence="3 4" key="1">
    <citation type="submission" date="2024-05" db="EMBL/GenBank/DDBJ databases">
        <authorList>
            <person name="Duchaud E."/>
        </authorList>
    </citation>
    <scope>NUCLEOTIDE SEQUENCE [LARGE SCALE GENOMIC DNA]</scope>
    <source>
        <strain evidence="3">Ena-SAMPLE-TAB-13-05-2024-13:56:06:370-140305</strain>
    </source>
</reference>
<dbReference type="EMBL" id="CAXJRC010000041">
    <property type="protein sequence ID" value="CAL2107654.1"/>
    <property type="molecule type" value="Genomic_DNA"/>
</dbReference>
<organism evidence="3 4">
    <name type="scientific">Tenacibaculum vairaonense</name>
    <dbReference type="NCBI Taxonomy" id="3137860"/>
    <lineage>
        <taxon>Bacteria</taxon>
        <taxon>Pseudomonadati</taxon>
        <taxon>Bacteroidota</taxon>
        <taxon>Flavobacteriia</taxon>
        <taxon>Flavobacteriales</taxon>
        <taxon>Flavobacteriaceae</taxon>
        <taxon>Tenacibaculum</taxon>
    </lineage>
</organism>
<keyword evidence="1" id="KW-0597">Phosphoprotein</keyword>
<evidence type="ECO:0000256" key="1">
    <source>
        <dbReference type="PROSITE-ProRule" id="PRU00169"/>
    </source>
</evidence>
<name>A0ABM9PPI3_9FLAO</name>
<protein>
    <submittedName>
        <fullName evidence="3">DNA-binding response regulator, NarL/FixJ family, contains REC and HTH domains</fullName>
    </submittedName>
</protein>